<keyword evidence="2" id="KW-0328">Glycosyltransferase</keyword>
<dbReference type="EC" id="2.4.-.-" evidence="2"/>
<dbReference type="KEGG" id="gaz:Pan241w_58910"/>
<reference evidence="2 3" key="1">
    <citation type="submission" date="2019-02" db="EMBL/GenBank/DDBJ databases">
        <title>Deep-cultivation of Planctomycetes and their phenomic and genomic characterization uncovers novel biology.</title>
        <authorList>
            <person name="Wiegand S."/>
            <person name="Jogler M."/>
            <person name="Boedeker C."/>
            <person name="Pinto D."/>
            <person name="Vollmers J."/>
            <person name="Rivas-Marin E."/>
            <person name="Kohn T."/>
            <person name="Peeters S.H."/>
            <person name="Heuer A."/>
            <person name="Rast P."/>
            <person name="Oberbeckmann S."/>
            <person name="Bunk B."/>
            <person name="Jeske O."/>
            <person name="Meyerdierks A."/>
            <person name="Storesund J.E."/>
            <person name="Kallscheuer N."/>
            <person name="Luecker S."/>
            <person name="Lage O.M."/>
            <person name="Pohl T."/>
            <person name="Merkel B.J."/>
            <person name="Hornburger P."/>
            <person name="Mueller R.-W."/>
            <person name="Bruemmer F."/>
            <person name="Labrenz M."/>
            <person name="Spormann A.M."/>
            <person name="Op den Camp H."/>
            <person name="Overmann J."/>
            <person name="Amann R."/>
            <person name="Jetten M.S.M."/>
            <person name="Mascher T."/>
            <person name="Medema M.H."/>
            <person name="Devos D.P."/>
            <person name="Kaster A.-K."/>
            <person name="Ovreas L."/>
            <person name="Rohde M."/>
            <person name="Galperin M.Y."/>
            <person name="Jogler C."/>
        </authorList>
    </citation>
    <scope>NUCLEOTIDE SEQUENCE [LARGE SCALE GENOMIC DNA]</scope>
    <source>
        <strain evidence="2 3">Pan241w</strain>
    </source>
</reference>
<dbReference type="EMBL" id="CP036269">
    <property type="protein sequence ID" value="QDT45763.1"/>
    <property type="molecule type" value="Genomic_DNA"/>
</dbReference>
<evidence type="ECO:0000313" key="2">
    <source>
        <dbReference type="EMBL" id="QDT45763.1"/>
    </source>
</evidence>
<protein>
    <submittedName>
        <fullName evidence="2">Teichuronic acid biosynthesis glycosyltransferase TuaC</fullName>
        <ecNumber evidence="2">2.4.-.-</ecNumber>
    </submittedName>
</protein>
<dbReference type="AlphaFoldDB" id="A0A517RPE7"/>
<dbReference type="SUPFAM" id="SSF53756">
    <property type="entry name" value="UDP-Glycosyltransferase/glycogen phosphorylase"/>
    <property type="match status" value="1"/>
</dbReference>
<dbReference type="OrthoDB" id="232381at2"/>
<evidence type="ECO:0000259" key="1">
    <source>
        <dbReference type="Pfam" id="PF00534"/>
    </source>
</evidence>
<feature type="domain" description="Glycosyl transferase family 1" evidence="1">
    <location>
        <begin position="261"/>
        <end position="423"/>
    </location>
</feature>
<evidence type="ECO:0000313" key="3">
    <source>
        <dbReference type="Proteomes" id="UP000317171"/>
    </source>
</evidence>
<dbReference type="InterPro" id="IPR001296">
    <property type="entry name" value="Glyco_trans_1"/>
</dbReference>
<proteinExistence type="predicted"/>
<accession>A0A517RPE7</accession>
<dbReference type="Pfam" id="PF00534">
    <property type="entry name" value="Glycos_transf_1"/>
    <property type="match status" value="1"/>
</dbReference>
<organism evidence="2 3">
    <name type="scientific">Gimesia alba</name>
    <dbReference type="NCBI Taxonomy" id="2527973"/>
    <lineage>
        <taxon>Bacteria</taxon>
        <taxon>Pseudomonadati</taxon>
        <taxon>Planctomycetota</taxon>
        <taxon>Planctomycetia</taxon>
        <taxon>Planctomycetales</taxon>
        <taxon>Planctomycetaceae</taxon>
        <taxon>Gimesia</taxon>
    </lineage>
</organism>
<dbReference type="Gene3D" id="3.40.50.2000">
    <property type="entry name" value="Glycogen Phosphorylase B"/>
    <property type="match status" value="2"/>
</dbReference>
<keyword evidence="2" id="KW-0808">Transferase</keyword>
<dbReference type="PANTHER" id="PTHR12526">
    <property type="entry name" value="GLYCOSYLTRANSFERASE"/>
    <property type="match status" value="1"/>
</dbReference>
<dbReference type="CDD" id="cd03801">
    <property type="entry name" value="GT4_PimA-like"/>
    <property type="match status" value="1"/>
</dbReference>
<gene>
    <name evidence="2" type="primary">tuaC_4</name>
    <name evidence="2" type="ORF">Pan241w_58910</name>
</gene>
<sequence>MLQRSGGLSHCLRQFRQFSDTEVTKHQFEKRIRSCESCPHRSDTRCLQHSRVCADFAKVKSHWCEHWGEASPTVQQLREWQSEFKDKKIRLGVCMPNMAMGGVTRLLLTMMDTQVDHGLEWSGFAIGNSEVFDIETAKRILRYCPIYCTRNDPKFQGLVTVVKNACQKVVDESDLVNLWGYTKSNDEIDSTNWNSKPSLVISHGQCEWTRKNLSVSLSKGSMHVLVAVSEAAGECIQEATRKPYAVIYNSVDFSRCAPSRDRDEVRREWGISPEVKAVGYIGRFAMDKNPLATAKAVAGLGEGYHAVYVGEGWQSDQVIAETKELCGDRLTIVPRTEDIGTVLAALDCVVTAASHEGGPLVAAESWLAGCPVVSTPAGMISELERNYGPLVYGVPFDPSATELTCAVLDAIAGDNRIERARNAAWKLFSPGRLIARYEAVIRGRD</sequence>
<dbReference type="Proteomes" id="UP000317171">
    <property type="component" value="Chromosome"/>
</dbReference>
<keyword evidence="3" id="KW-1185">Reference proteome</keyword>
<name>A0A517RPE7_9PLAN</name>
<dbReference type="GO" id="GO:0016757">
    <property type="term" value="F:glycosyltransferase activity"/>
    <property type="evidence" value="ECO:0007669"/>
    <property type="project" value="UniProtKB-KW"/>
</dbReference>